<feature type="transmembrane region" description="Helical" evidence="8">
    <location>
        <begin position="537"/>
        <end position="557"/>
    </location>
</feature>
<evidence type="ECO:0000313" key="10">
    <source>
        <dbReference type="Proteomes" id="UP000198833"/>
    </source>
</evidence>
<dbReference type="InterPro" id="IPR002490">
    <property type="entry name" value="V-ATPase_116kDa_su"/>
</dbReference>
<dbReference type="PANTHER" id="PTHR11629:SF63">
    <property type="entry name" value="V-TYPE PROTON ATPASE SUBUNIT A"/>
    <property type="match status" value="1"/>
</dbReference>
<evidence type="ECO:0000256" key="8">
    <source>
        <dbReference type="SAM" id="Phobius"/>
    </source>
</evidence>
<dbReference type="STRING" id="89093.SAMN04488558_104151"/>
<gene>
    <name evidence="9" type="ORF">SAMN04488558_104151</name>
</gene>
<evidence type="ECO:0000313" key="9">
    <source>
        <dbReference type="EMBL" id="SEQ04813.1"/>
    </source>
</evidence>
<dbReference type="GO" id="GO:0033179">
    <property type="term" value="C:proton-transporting V-type ATPase, V0 domain"/>
    <property type="evidence" value="ECO:0007669"/>
    <property type="project" value="InterPro"/>
</dbReference>
<name>A0A1H9CW49_9LACT</name>
<dbReference type="PANTHER" id="PTHR11629">
    <property type="entry name" value="VACUOLAR PROTON ATPASES"/>
    <property type="match status" value="1"/>
</dbReference>
<comment type="similarity">
    <text evidence="2">Belongs to the V-ATPase 116 kDa subunit family.</text>
</comment>
<dbReference type="Proteomes" id="UP000198833">
    <property type="component" value="Unassembled WGS sequence"/>
</dbReference>
<keyword evidence="4 8" id="KW-0812">Transmembrane</keyword>
<evidence type="ECO:0000256" key="7">
    <source>
        <dbReference type="ARBA" id="ARBA00023136"/>
    </source>
</evidence>
<protein>
    <submittedName>
        <fullName evidence="9">V/A-type H+-transporting ATPase subunit I</fullName>
    </submittedName>
</protein>
<keyword evidence="5 8" id="KW-1133">Transmembrane helix</keyword>
<evidence type="ECO:0000256" key="6">
    <source>
        <dbReference type="ARBA" id="ARBA00023065"/>
    </source>
</evidence>
<comment type="subcellular location">
    <subcellularLocation>
        <location evidence="1">Membrane</location>
        <topology evidence="1">Multi-pass membrane protein</topology>
    </subcellularLocation>
</comment>
<evidence type="ECO:0000256" key="2">
    <source>
        <dbReference type="ARBA" id="ARBA00009904"/>
    </source>
</evidence>
<sequence>MGIASMKKISILARKEDQDKVLQTVQSFQNVEIIDLKDKVSSELLSHFERPQVESTVRKLSRQIDRLDENIAYLVSYVKPKSLWEKLGQGRENFTLDELYQQVHQLDVDLLLDTVQEQRDHILALEKDIDKIEQDEALLRQWQKLEMDPKQLKDLKFLKAEIGSIETKNSEEFVQAIQAMDGVAEEIYYTDEYMNYLVVVDKMKETQLEDLLNHFAFKHFDYPFVRPPQEALKNTLAYREQLIRVHRDARQRLRYNDQTLWNLKLVKEYIYNVREREKARELILNGSSLFMVSGWTPEEDLMEEIASIRAELVDQPLAILTEDVQLEEIDEVPIKLDNAHIIGPFESLTKQYSLPKYNAKDPTPFLYPFHILFFGMMSADFGYGMILWLLTFIPLKRFDLKAGTRQTLRFFHQLSYGTMAVGLFFGSFFGFNLPFKVWDITGNVIEVLILSVVFGIIHLFVGYTLKSVEAFKQKDWKSFYLDAVQWLLMLIGIVILGINMAFLNNQALLQKIGTWLIIGNVIGMIVVNIVASHNKLVGLGQGALGVIGVAGFMGDLISYTRLAALAISGANIGMAFNMIIGILPPIARFSVGIILFVVLHALNIFLTFLGAYVHDMRLEYVEFFGKFYEGGGKAFMPLGTLNDNINIKKEK</sequence>
<dbReference type="GO" id="GO:0046961">
    <property type="term" value="F:proton-transporting ATPase activity, rotational mechanism"/>
    <property type="evidence" value="ECO:0007669"/>
    <property type="project" value="InterPro"/>
</dbReference>
<feature type="transmembrane region" description="Helical" evidence="8">
    <location>
        <begin position="483"/>
        <end position="503"/>
    </location>
</feature>
<evidence type="ECO:0000256" key="5">
    <source>
        <dbReference type="ARBA" id="ARBA00022989"/>
    </source>
</evidence>
<evidence type="ECO:0000256" key="4">
    <source>
        <dbReference type="ARBA" id="ARBA00022692"/>
    </source>
</evidence>
<accession>A0A1H9CW49</accession>
<dbReference type="GO" id="GO:0007035">
    <property type="term" value="P:vacuolar acidification"/>
    <property type="evidence" value="ECO:0007669"/>
    <property type="project" value="TreeGrafter"/>
</dbReference>
<dbReference type="EMBL" id="FOEN01000004">
    <property type="protein sequence ID" value="SEQ04813.1"/>
    <property type="molecule type" value="Genomic_DNA"/>
</dbReference>
<feature type="transmembrane region" description="Helical" evidence="8">
    <location>
        <begin position="589"/>
        <end position="613"/>
    </location>
</feature>
<evidence type="ECO:0000256" key="1">
    <source>
        <dbReference type="ARBA" id="ARBA00004141"/>
    </source>
</evidence>
<feature type="transmembrane region" description="Helical" evidence="8">
    <location>
        <begin position="564"/>
        <end position="583"/>
    </location>
</feature>
<keyword evidence="7 8" id="KW-0472">Membrane</keyword>
<evidence type="ECO:0000256" key="3">
    <source>
        <dbReference type="ARBA" id="ARBA00022448"/>
    </source>
</evidence>
<feature type="transmembrane region" description="Helical" evidence="8">
    <location>
        <begin position="365"/>
        <end position="390"/>
    </location>
</feature>
<dbReference type="GO" id="GO:0051117">
    <property type="term" value="F:ATPase binding"/>
    <property type="evidence" value="ECO:0007669"/>
    <property type="project" value="TreeGrafter"/>
</dbReference>
<keyword evidence="6" id="KW-0406">Ion transport</keyword>
<feature type="transmembrane region" description="Helical" evidence="8">
    <location>
        <begin position="443"/>
        <end position="463"/>
    </location>
</feature>
<proteinExistence type="inferred from homology"/>
<dbReference type="AlphaFoldDB" id="A0A1H9CW49"/>
<keyword evidence="10" id="KW-1185">Reference proteome</keyword>
<keyword evidence="3" id="KW-0813">Transport</keyword>
<reference evidence="9 10" key="1">
    <citation type="submission" date="2016-10" db="EMBL/GenBank/DDBJ databases">
        <authorList>
            <person name="de Groot N.N."/>
        </authorList>
    </citation>
    <scope>NUCLEOTIDE SEQUENCE [LARGE SCALE GENOMIC DNA]</scope>
    <source>
        <strain evidence="9 10">DSM 15695</strain>
    </source>
</reference>
<feature type="transmembrane region" description="Helical" evidence="8">
    <location>
        <begin position="410"/>
        <end position="431"/>
    </location>
</feature>
<dbReference type="GO" id="GO:0016471">
    <property type="term" value="C:vacuolar proton-transporting V-type ATPase complex"/>
    <property type="evidence" value="ECO:0007669"/>
    <property type="project" value="TreeGrafter"/>
</dbReference>
<organism evidence="9 10">
    <name type="scientific">Ignavigranum ruoffiae</name>
    <dbReference type="NCBI Taxonomy" id="89093"/>
    <lineage>
        <taxon>Bacteria</taxon>
        <taxon>Bacillati</taxon>
        <taxon>Bacillota</taxon>
        <taxon>Bacilli</taxon>
        <taxon>Lactobacillales</taxon>
        <taxon>Aerococcaceae</taxon>
        <taxon>Ignavigranum</taxon>
    </lineage>
</organism>
<feature type="transmembrane region" description="Helical" evidence="8">
    <location>
        <begin position="512"/>
        <end position="531"/>
    </location>
</feature>